<dbReference type="Gene3D" id="3.30.1330.10">
    <property type="entry name" value="PurM-like, N-terminal domain"/>
    <property type="match status" value="1"/>
</dbReference>
<dbReference type="AlphaFoldDB" id="X0SYW3"/>
<name>X0SYW3_9ZZZZ</name>
<comment type="caution">
    <text evidence="2">The sequence shown here is derived from an EMBL/GenBank/DDBJ whole genome shotgun (WGS) entry which is preliminary data.</text>
</comment>
<organism evidence="2">
    <name type="scientific">marine sediment metagenome</name>
    <dbReference type="NCBI Taxonomy" id="412755"/>
    <lineage>
        <taxon>unclassified sequences</taxon>
        <taxon>metagenomes</taxon>
        <taxon>ecological metagenomes</taxon>
    </lineage>
</organism>
<dbReference type="InterPro" id="IPR011854">
    <property type="entry name" value="HypE"/>
</dbReference>
<feature type="non-terminal residue" evidence="2">
    <location>
        <position position="116"/>
    </location>
</feature>
<protein>
    <recommendedName>
        <fullName evidence="1">PurM-like N-terminal domain-containing protein</fullName>
    </recommendedName>
</protein>
<dbReference type="PANTHER" id="PTHR30303">
    <property type="entry name" value="HYDROGENASE ISOENZYMES FORMATION PROTEIN HYPE"/>
    <property type="match status" value="1"/>
</dbReference>
<proteinExistence type="predicted"/>
<evidence type="ECO:0000259" key="1">
    <source>
        <dbReference type="Pfam" id="PF00586"/>
    </source>
</evidence>
<dbReference type="Pfam" id="PF00586">
    <property type="entry name" value="AIRS"/>
    <property type="match status" value="1"/>
</dbReference>
<accession>X0SYW3</accession>
<sequence length="116" mass="12373">MNSILLAHGSGGKLQSELIENIILKHFNSPVLKLLEDSAVLKEKVAFTTDSFVVKPVFFPGGDIGKLAIAGTVNDILCSGARPVYISLSLIIEEGFSIDKLESILDSAKCEAKRAG</sequence>
<dbReference type="EMBL" id="BARS01005141">
    <property type="protein sequence ID" value="GAF68965.1"/>
    <property type="molecule type" value="Genomic_DNA"/>
</dbReference>
<evidence type="ECO:0000313" key="2">
    <source>
        <dbReference type="EMBL" id="GAF68965.1"/>
    </source>
</evidence>
<gene>
    <name evidence="2" type="ORF">S01H1_10067</name>
</gene>
<feature type="domain" description="PurM-like N-terminal" evidence="1">
    <location>
        <begin position="36"/>
        <end position="116"/>
    </location>
</feature>
<dbReference type="InterPro" id="IPR036921">
    <property type="entry name" value="PurM-like_N_sf"/>
</dbReference>
<dbReference type="PANTHER" id="PTHR30303:SF0">
    <property type="entry name" value="CARBAMOYL DEHYDRATASE HYPE"/>
    <property type="match status" value="1"/>
</dbReference>
<dbReference type="SUPFAM" id="SSF55326">
    <property type="entry name" value="PurM N-terminal domain-like"/>
    <property type="match status" value="1"/>
</dbReference>
<reference evidence="2" key="1">
    <citation type="journal article" date="2014" name="Front. Microbiol.">
        <title>High frequency of phylogenetically diverse reductive dehalogenase-homologous genes in deep subseafloor sedimentary metagenomes.</title>
        <authorList>
            <person name="Kawai M."/>
            <person name="Futagami T."/>
            <person name="Toyoda A."/>
            <person name="Takaki Y."/>
            <person name="Nishi S."/>
            <person name="Hori S."/>
            <person name="Arai W."/>
            <person name="Tsubouchi T."/>
            <person name="Morono Y."/>
            <person name="Uchiyama I."/>
            <person name="Ito T."/>
            <person name="Fujiyama A."/>
            <person name="Inagaki F."/>
            <person name="Takami H."/>
        </authorList>
    </citation>
    <scope>NUCLEOTIDE SEQUENCE</scope>
    <source>
        <strain evidence="2">Expedition CK06-06</strain>
    </source>
</reference>
<dbReference type="InterPro" id="IPR016188">
    <property type="entry name" value="PurM-like_N"/>
</dbReference>
<dbReference type="GO" id="GO:0051604">
    <property type="term" value="P:protein maturation"/>
    <property type="evidence" value="ECO:0007669"/>
    <property type="project" value="TreeGrafter"/>
</dbReference>